<evidence type="ECO:0000256" key="9">
    <source>
        <dbReference type="ARBA" id="ARBA00023277"/>
    </source>
</evidence>
<evidence type="ECO:0000256" key="3">
    <source>
        <dbReference type="ARBA" id="ARBA00006324"/>
    </source>
</evidence>
<dbReference type="PROSITE" id="PS00665">
    <property type="entry name" value="DHDPS_1"/>
    <property type="match status" value="1"/>
</dbReference>
<feature type="binding site" evidence="13">
    <location>
        <position position="185"/>
    </location>
    <ligand>
        <name>aceneuramate</name>
        <dbReference type="ChEBI" id="CHEBI:173083"/>
    </ligand>
</feature>
<keyword evidence="6 13" id="KW-0963">Cytoplasm</keyword>
<evidence type="ECO:0000256" key="1">
    <source>
        <dbReference type="ARBA" id="ARBA00004496"/>
    </source>
</evidence>
<dbReference type="EC" id="4.1.3.3" evidence="5 13"/>
<dbReference type="CDD" id="cd00954">
    <property type="entry name" value="NAL"/>
    <property type="match status" value="1"/>
</dbReference>
<dbReference type="NCBIfam" id="TIGR00683">
    <property type="entry name" value="nanA"/>
    <property type="match status" value="1"/>
</dbReference>
<evidence type="ECO:0000256" key="15">
    <source>
        <dbReference type="PIRSR" id="PIRSR001365-2"/>
    </source>
</evidence>
<gene>
    <name evidence="13 16" type="primary">nanA</name>
    <name evidence="16" type="ORF">HMPREF1127_1522</name>
</gene>
<dbReference type="FunFam" id="3.20.20.70:FF:000039">
    <property type="entry name" value="N-acetylneuraminate lyase"/>
    <property type="match status" value="1"/>
</dbReference>
<dbReference type="PANTHER" id="PTHR42849:SF1">
    <property type="entry name" value="N-ACETYLNEURAMINATE LYASE"/>
    <property type="match status" value="1"/>
</dbReference>
<keyword evidence="7 13" id="KW-0456">Lyase</keyword>
<dbReference type="GeneID" id="75076029"/>
<dbReference type="SUPFAM" id="SSF51569">
    <property type="entry name" value="Aldolase"/>
    <property type="match status" value="1"/>
</dbReference>
<evidence type="ECO:0000256" key="10">
    <source>
        <dbReference type="ARBA" id="ARBA00039936"/>
    </source>
</evidence>
<feature type="active site" description="Proton donor/acceptor" evidence="14">
    <location>
        <position position="133"/>
    </location>
</feature>
<dbReference type="PIRSF" id="PIRSF001365">
    <property type="entry name" value="DHDPS"/>
    <property type="match status" value="1"/>
</dbReference>
<comment type="subcellular location">
    <subcellularLocation>
        <location evidence="1 13">Cytoplasm</location>
    </subcellularLocation>
</comment>
<dbReference type="GO" id="GO:0005829">
    <property type="term" value="C:cytosol"/>
    <property type="evidence" value="ECO:0007669"/>
    <property type="project" value="TreeGrafter"/>
</dbReference>
<feature type="active site" description="Schiff-base intermediate with substrate" evidence="13 14">
    <location>
        <position position="161"/>
    </location>
</feature>
<evidence type="ECO:0000256" key="12">
    <source>
        <dbReference type="ARBA" id="ARBA00044906"/>
    </source>
</evidence>
<dbReference type="GO" id="GO:0005975">
    <property type="term" value="P:carbohydrate metabolic process"/>
    <property type="evidence" value="ECO:0007669"/>
    <property type="project" value="UniProtKB-UniRule"/>
</dbReference>
<evidence type="ECO:0000256" key="4">
    <source>
        <dbReference type="ARBA" id="ARBA00011881"/>
    </source>
</evidence>
<feature type="binding site" evidence="13">
    <location>
        <position position="44"/>
    </location>
    <ligand>
        <name>aceneuramate</name>
        <dbReference type="ChEBI" id="CHEBI:173083"/>
    </ligand>
</feature>
<dbReference type="PROSITE" id="PS00666">
    <property type="entry name" value="DHDPS_2"/>
    <property type="match status" value="1"/>
</dbReference>
<dbReference type="PRINTS" id="PR00146">
    <property type="entry name" value="DHPICSNTHASE"/>
</dbReference>
<dbReference type="InterPro" id="IPR013785">
    <property type="entry name" value="Aldolase_TIM"/>
</dbReference>
<organism evidence="16 17">
    <name type="scientific">Fusobacterium necrophorum subsp. funduliforme Fnf 1007</name>
    <dbReference type="NCBI Taxonomy" id="1161424"/>
    <lineage>
        <taxon>Bacteria</taxon>
        <taxon>Fusobacteriati</taxon>
        <taxon>Fusobacteriota</taxon>
        <taxon>Fusobacteriia</taxon>
        <taxon>Fusobacteriales</taxon>
        <taxon>Fusobacteriaceae</taxon>
        <taxon>Fusobacterium</taxon>
    </lineage>
</organism>
<name>A0AAN4ATW3_9FUSO</name>
<dbReference type="RefSeq" id="WP_005960314.1">
    <property type="nucleotide sequence ID" value="NZ_ALKK01000008.1"/>
</dbReference>
<dbReference type="Gene3D" id="3.20.20.70">
    <property type="entry name" value="Aldolase class I"/>
    <property type="match status" value="1"/>
</dbReference>
<comment type="caution">
    <text evidence="16">The sequence shown here is derived from an EMBL/GenBank/DDBJ whole genome shotgun (WGS) entry which is preliminary data.</text>
</comment>
<evidence type="ECO:0000313" key="16">
    <source>
        <dbReference type="EMBL" id="EJU18875.1"/>
    </source>
</evidence>
<feature type="binding site" evidence="13">
    <location>
        <position position="187"/>
    </location>
    <ligand>
        <name>aceneuramate</name>
        <dbReference type="ChEBI" id="CHEBI:173083"/>
    </ligand>
</feature>
<evidence type="ECO:0000256" key="7">
    <source>
        <dbReference type="ARBA" id="ARBA00023239"/>
    </source>
</evidence>
<comment type="pathway">
    <text evidence="2 13">Amino-sugar metabolism; N-acetylneuraminate degradation; D-fructose 6-phosphate from N-acetylneuraminate: step 1/5.</text>
</comment>
<comment type="subunit">
    <text evidence="4 13">Homotetramer.</text>
</comment>
<dbReference type="InterPro" id="IPR005264">
    <property type="entry name" value="NanA"/>
</dbReference>
<feature type="binding site" evidence="13">
    <location>
        <position position="163"/>
    </location>
    <ligand>
        <name>aceneuramate</name>
        <dbReference type="ChEBI" id="CHEBI:173083"/>
    </ligand>
</feature>
<feature type="binding site" evidence="13">
    <location>
        <position position="45"/>
    </location>
    <ligand>
        <name>aceneuramate</name>
        <dbReference type="ChEBI" id="CHEBI:173083"/>
    </ligand>
</feature>
<evidence type="ECO:0000256" key="11">
    <source>
        <dbReference type="ARBA" id="ARBA00041560"/>
    </source>
</evidence>
<proteinExistence type="inferred from homology"/>
<dbReference type="GO" id="GO:0019262">
    <property type="term" value="P:N-acetylneuraminate catabolic process"/>
    <property type="evidence" value="ECO:0007669"/>
    <property type="project" value="UniProtKB-UniRule"/>
</dbReference>
<accession>A0AAN4ATW3</accession>
<evidence type="ECO:0000313" key="17">
    <source>
        <dbReference type="Proteomes" id="UP000003120"/>
    </source>
</evidence>
<feature type="active site" description="Proton donor" evidence="13">
    <location>
        <position position="133"/>
    </location>
</feature>
<evidence type="ECO:0000256" key="8">
    <source>
        <dbReference type="ARBA" id="ARBA00023270"/>
    </source>
</evidence>
<evidence type="ECO:0000256" key="6">
    <source>
        <dbReference type="ARBA" id="ARBA00022490"/>
    </source>
</evidence>
<keyword evidence="8 13" id="KW-0704">Schiff base</keyword>
<feature type="binding site" evidence="15">
    <location>
        <position position="202"/>
    </location>
    <ligand>
        <name>pyruvate</name>
        <dbReference type="ChEBI" id="CHEBI:15361"/>
    </ligand>
</feature>
<dbReference type="EMBL" id="ALKK01000008">
    <property type="protein sequence ID" value="EJU18875.1"/>
    <property type="molecule type" value="Genomic_DNA"/>
</dbReference>
<dbReference type="Proteomes" id="UP000003120">
    <property type="component" value="Unassembled WGS sequence"/>
</dbReference>
<evidence type="ECO:0000256" key="2">
    <source>
        <dbReference type="ARBA" id="ARBA00005158"/>
    </source>
</evidence>
<dbReference type="InterPro" id="IPR020625">
    <property type="entry name" value="Schiff_base-form_aldolases_AS"/>
</dbReference>
<dbReference type="HAMAP" id="MF_01237">
    <property type="entry name" value="N_acetylneuram_lyase"/>
    <property type="match status" value="1"/>
</dbReference>
<dbReference type="PANTHER" id="PTHR42849">
    <property type="entry name" value="N-ACETYLNEURAMINATE LYASE"/>
    <property type="match status" value="1"/>
</dbReference>
<dbReference type="GO" id="GO:0008747">
    <property type="term" value="F:N-acetylneuraminate lyase activity"/>
    <property type="evidence" value="ECO:0007669"/>
    <property type="project" value="UniProtKB-UniRule"/>
</dbReference>
<comment type="similarity">
    <text evidence="3 13">Belongs to the DapA family. NanA subfamily.</text>
</comment>
<feature type="binding site" evidence="13">
    <location>
        <position position="204"/>
    </location>
    <ligand>
        <name>aceneuramate</name>
        <dbReference type="ChEBI" id="CHEBI:173083"/>
    </ligand>
</feature>
<protein>
    <recommendedName>
        <fullName evidence="10 13">N-acetylneuraminate lyase</fullName>
        <shortName evidence="13">NAL</shortName>
        <shortName evidence="13">Neu5Ac lyase</shortName>
        <ecNumber evidence="5 13">4.1.3.3</ecNumber>
    </recommendedName>
    <alternativeName>
        <fullName evidence="13">N-acetylneuraminate pyruvate-lyase</fullName>
    </alternativeName>
    <alternativeName>
        <fullName evidence="13">N-acetylneuraminic acid aldolase</fullName>
    </alternativeName>
    <alternativeName>
        <fullName evidence="13">Sialate lyase</fullName>
    </alternativeName>
    <alternativeName>
        <fullName evidence="11 13">Sialic acid aldolase</fullName>
    </alternativeName>
    <alternativeName>
        <fullName evidence="13">Sialic acid lyase</fullName>
    </alternativeName>
</protein>
<sequence length="290" mass="32413">MKGIFSALMVPYNLDGTINEKGLRELVRHNIDVMKVDGLYVGGSTGENFMISTEEKKEVFRIAMEEAKNEVQMMAQVGSINVKESVELGKYATELGYPCLSAVTPFYYKFSFEEIKEYYETIVRETQNNMVIYSIPFLTGVNMDVAQFGELFANPKIIGVKFTAGDFYLLERMRKAYPDKLILSGFDEMLLPAVVMGVDGAIGSTYNVNGIRAKEIFQLGKEGNIAEALELQHVTNDLIEGILGNGLYPTIKEILKCQGVHAGICRKPMAATTEEQTKVAKELYQKYLAK</sequence>
<evidence type="ECO:0000256" key="5">
    <source>
        <dbReference type="ARBA" id="ARBA00012911"/>
    </source>
</evidence>
<feature type="binding site" evidence="13">
    <location>
        <position position="188"/>
    </location>
    <ligand>
        <name>aceneuramate</name>
        <dbReference type="ChEBI" id="CHEBI:173083"/>
    </ligand>
</feature>
<dbReference type="InterPro" id="IPR020624">
    <property type="entry name" value="Schiff_base-form_aldolases_CS"/>
</dbReference>
<keyword evidence="9 13" id="KW-0119">Carbohydrate metabolism</keyword>
<feature type="binding site" evidence="15">
    <location>
        <position position="45"/>
    </location>
    <ligand>
        <name>pyruvate</name>
        <dbReference type="ChEBI" id="CHEBI:15361"/>
    </ligand>
</feature>
<dbReference type="Pfam" id="PF00701">
    <property type="entry name" value="DHDPS"/>
    <property type="match status" value="1"/>
</dbReference>
<evidence type="ECO:0000256" key="14">
    <source>
        <dbReference type="PIRSR" id="PIRSR001365-1"/>
    </source>
</evidence>
<dbReference type="AlphaFoldDB" id="A0AAN4ATW3"/>
<comment type="function">
    <text evidence="13">Catalyzes the reversible aldol cleavage of N-acetylneuraminic acid (sialic acid; Neu5Ac) to form pyruvate and N-acetylmannosamine (ManNAc) via a Schiff base intermediate.</text>
</comment>
<evidence type="ECO:0000256" key="13">
    <source>
        <dbReference type="HAMAP-Rule" id="MF_01237"/>
    </source>
</evidence>
<comment type="catalytic activity">
    <reaction evidence="12 13">
        <text>aceneuramate = aldehydo-N-acetyl-D-mannosamine + pyruvate</text>
        <dbReference type="Rhea" id="RHEA:23296"/>
        <dbReference type="ChEBI" id="CHEBI:15361"/>
        <dbReference type="ChEBI" id="CHEBI:17122"/>
        <dbReference type="ChEBI" id="CHEBI:173083"/>
        <dbReference type="EC" id="4.1.3.3"/>
    </reaction>
</comment>
<dbReference type="NCBIfam" id="NF003164">
    <property type="entry name" value="PRK04147.1"/>
    <property type="match status" value="1"/>
</dbReference>
<dbReference type="SMART" id="SM01130">
    <property type="entry name" value="DHDPS"/>
    <property type="match status" value="1"/>
</dbReference>
<reference evidence="16 17" key="1">
    <citation type="submission" date="2012-07" db="EMBL/GenBank/DDBJ databases">
        <authorList>
            <person name="Durkin A.S."/>
            <person name="McCorrison J."/>
            <person name="Torralba M."/>
            <person name="Gillis M."/>
            <person name="Methe B."/>
            <person name="Sutton G."/>
            <person name="Nelson K.E."/>
        </authorList>
    </citation>
    <scope>NUCLEOTIDE SEQUENCE [LARGE SCALE GENOMIC DNA]</scope>
    <source>
        <strain evidence="16 17">Fnf 1007</strain>
    </source>
</reference>
<dbReference type="InterPro" id="IPR002220">
    <property type="entry name" value="DapA-like"/>
</dbReference>